<evidence type="ECO:0000259" key="11">
    <source>
        <dbReference type="SMART" id="SM00484"/>
    </source>
</evidence>
<keyword evidence="7" id="KW-0234">DNA repair</keyword>
<keyword evidence="3" id="KW-0540">Nuclease</keyword>
<dbReference type="GO" id="GO:0004520">
    <property type="term" value="F:DNA endonuclease activity"/>
    <property type="evidence" value="ECO:0007669"/>
    <property type="project" value="TreeGrafter"/>
</dbReference>
<dbReference type="SUPFAM" id="SSF47807">
    <property type="entry name" value="5' to 3' exonuclease, C-terminal subdomain"/>
    <property type="match status" value="1"/>
</dbReference>
<keyword evidence="6" id="KW-0378">Hydrolase</keyword>
<dbReference type="SMART" id="SM00484">
    <property type="entry name" value="XPGI"/>
    <property type="match status" value="1"/>
</dbReference>
<evidence type="ECO:0000313" key="13">
    <source>
        <dbReference type="EMBL" id="KAG6504372.1"/>
    </source>
</evidence>
<dbReference type="GO" id="GO:0006289">
    <property type="term" value="P:nucleotide-excision repair"/>
    <property type="evidence" value="ECO:0007669"/>
    <property type="project" value="InterPro"/>
</dbReference>
<dbReference type="PRINTS" id="PR00853">
    <property type="entry name" value="XPGRADSUPER"/>
</dbReference>
<evidence type="ECO:0000256" key="4">
    <source>
        <dbReference type="ARBA" id="ARBA00022759"/>
    </source>
</evidence>
<dbReference type="InterPro" id="IPR019974">
    <property type="entry name" value="XPG_CS"/>
</dbReference>
<dbReference type="InterPro" id="IPR029060">
    <property type="entry name" value="PIN-like_dom_sf"/>
</dbReference>
<dbReference type="Proteomes" id="UP000734854">
    <property type="component" value="Unassembled WGS sequence"/>
</dbReference>
<evidence type="ECO:0000256" key="10">
    <source>
        <dbReference type="SAM" id="MobiDB-lite"/>
    </source>
</evidence>
<dbReference type="InterPro" id="IPR006086">
    <property type="entry name" value="XPG-I_dom"/>
</dbReference>
<comment type="subcellular location">
    <subcellularLocation>
        <location evidence="1">Nucleus</location>
    </subcellularLocation>
</comment>
<feature type="compositionally biased region" description="Basic and acidic residues" evidence="10">
    <location>
        <begin position="1186"/>
        <end position="1212"/>
    </location>
</feature>
<dbReference type="PROSITE" id="PS00842">
    <property type="entry name" value="XPG_2"/>
    <property type="match status" value="1"/>
</dbReference>
<evidence type="ECO:0000313" key="14">
    <source>
        <dbReference type="Proteomes" id="UP000734854"/>
    </source>
</evidence>
<organism evidence="13 14">
    <name type="scientific">Zingiber officinale</name>
    <name type="common">Ginger</name>
    <name type="synonym">Amomum zingiber</name>
    <dbReference type="NCBI Taxonomy" id="94328"/>
    <lineage>
        <taxon>Eukaryota</taxon>
        <taxon>Viridiplantae</taxon>
        <taxon>Streptophyta</taxon>
        <taxon>Embryophyta</taxon>
        <taxon>Tracheophyta</taxon>
        <taxon>Spermatophyta</taxon>
        <taxon>Magnoliopsida</taxon>
        <taxon>Liliopsida</taxon>
        <taxon>Zingiberales</taxon>
        <taxon>Zingiberaceae</taxon>
        <taxon>Zingiber</taxon>
    </lineage>
</organism>
<feature type="domain" description="XPG-I" evidence="11">
    <location>
        <begin position="809"/>
        <end position="878"/>
    </location>
</feature>
<name>A0A8J5L3M7_ZINOF</name>
<evidence type="ECO:0000256" key="1">
    <source>
        <dbReference type="ARBA" id="ARBA00004123"/>
    </source>
</evidence>
<dbReference type="InterPro" id="IPR036279">
    <property type="entry name" value="5-3_exonuclease_C_sf"/>
</dbReference>
<feature type="compositionally biased region" description="Basic and acidic residues" evidence="10">
    <location>
        <begin position="128"/>
        <end position="150"/>
    </location>
</feature>
<keyword evidence="5" id="KW-0227">DNA damage</keyword>
<evidence type="ECO:0000256" key="2">
    <source>
        <dbReference type="ARBA" id="ARBA00005283"/>
    </source>
</evidence>
<comment type="similarity">
    <text evidence="2">Belongs to the XPG/RAD2 endonuclease family. XPG subfamily.</text>
</comment>
<feature type="compositionally biased region" description="Basic and acidic residues" evidence="10">
    <location>
        <begin position="666"/>
        <end position="675"/>
    </location>
</feature>
<keyword evidence="4" id="KW-0255">Endonuclease</keyword>
<reference evidence="13 14" key="1">
    <citation type="submission" date="2020-08" db="EMBL/GenBank/DDBJ databases">
        <title>Plant Genome Project.</title>
        <authorList>
            <person name="Zhang R.-G."/>
        </authorList>
    </citation>
    <scope>NUCLEOTIDE SEQUENCE [LARGE SCALE GENOMIC DNA]</scope>
    <source>
        <tissue evidence="13">Rhizome</tissue>
    </source>
</reference>
<evidence type="ECO:0000259" key="12">
    <source>
        <dbReference type="SMART" id="SM00485"/>
    </source>
</evidence>
<dbReference type="GO" id="GO:0003697">
    <property type="term" value="F:single-stranded DNA binding"/>
    <property type="evidence" value="ECO:0007669"/>
    <property type="project" value="InterPro"/>
</dbReference>
<dbReference type="InterPro" id="IPR001044">
    <property type="entry name" value="XPG/Rad2_eukaryotes"/>
</dbReference>
<feature type="compositionally biased region" description="Polar residues" evidence="10">
    <location>
        <begin position="677"/>
        <end position="688"/>
    </location>
</feature>
<feature type="region of interest" description="Disordered" evidence="10">
    <location>
        <begin position="1184"/>
        <end position="1228"/>
    </location>
</feature>
<dbReference type="SMART" id="SM00485">
    <property type="entry name" value="XPGN"/>
    <property type="match status" value="1"/>
</dbReference>
<dbReference type="PRINTS" id="PR00066">
    <property type="entry name" value="XRODRMPGMNTG"/>
</dbReference>
<feature type="region of interest" description="Disordered" evidence="10">
    <location>
        <begin position="1113"/>
        <end position="1163"/>
    </location>
</feature>
<proteinExistence type="inferred from homology"/>
<dbReference type="EMBL" id="JACMSC010000010">
    <property type="protein sequence ID" value="KAG6504372.1"/>
    <property type="molecule type" value="Genomic_DNA"/>
</dbReference>
<feature type="region of interest" description="Disordered" evidence="10">
    <location>
        <begin position="666"/>
        <end position="692"/>
    </location>
</feature>
<keyword evidence="14" id="KW-1185">Reference proteome</keyword>
<keyword evidence="9" id="KW-0175">Coiled coil</keyword>
<keyword evidence="8" id="KW-0539">Nucleus</keyword>
<dbReference type="SUPFAM" id="SSF88723">
    <property type="entry name" value="PIN domain-like"/>
    <property type="match status" value="1"/>
</dbReference>
<gene>
    <name evidence="13" type="ORF">ZIOFF_036704</name>
</gene>
<dbReference type="GO" id="GO:0005634">
    <property type="term" value="C:nucleus"/>
    <property type="evidence" value="ECO:0007669"/>
    <property type="project" value="UniProtKB-SubCell"/>
</dbReference>
<dbReference type="PANTHER" id="PTHR16171">
    <property type="entry name" value="DNA REPAIR PROTEIN COMPLEMENTING XP-G CELLS-RELATED"/>
    <property type="match status" value="1"/>
</dbReference>
<feature type="compositionally biased region" description="Basic and acidic residues" evidence="10">
    <location>
        <begin position="1373"/>
        <end position="1385"/>
    </location>
</feature>
<dbReference type="InterPro" id="IPR006084">
    <property type="entry name" value="XPG/Rad2"/>
</dbReference>
<evidence type="ECO:0000256" key="9">
    <source>
        <dbReference type="SAM" id="Coils"/>
    </source>
</evidence>
<comment type="caution">
    <text evidence="13">The sequence shown here is derived from an EMBL/GenBank/DDBJ whole genome shotgun (WGS) entry which is preliminary data.</text>
</comment>
<evidence type="ECO:0008006" key="15">
    <source>
        <dbReference type="Google" id="ProtNLM"/>
    </source>
</evidence>
<feature type="domain" description="XPG N-terminal" evidence="12">
    <location>
        <begin position="1"/>
        <end position="98"/>
    </location>
</feature>
<feature type="compositionally biased region" description="Acidic residues" evidence="10">
    <location>
        <begin position="210"/>
        <end position="219"/>
    </location>
</feature>
<feature type="coiled-coil region" evidence="9">
    <location>
        <begin position="765"/>
        <end position="799"/>
    </location>
</feature>
<dbReference type="GO" id="GO:0016788">
    <property type="term" value="F:hydrolase activity, acting on ester bonds"/>
    <property type="evidence" value="ECO:0007669"/>
    <property type="project" value="InterPro"/>
</dbReference>
<sequence>MGVQGLWELLAPVGRRVSVETLAGKKLAIDASIWMVQFMKAMRDEKGEMVRNAHILGFFRRICKLLFLRTKPVFVFDGATPALKRRTVAARRRHRDNARAKIRKTAEKLLLNHLKAKRLEELAAEIKQQRGEAKEKPNNDNDSKGKRVLDSDSEIGTEPSGIRPSGDKGSGVSSQENLDELLAASLAAEEDMDISTNVLKHSEGGQGKEGDDDDDEDDESEEMIFPIDNIQLDPAVLASLPPSMQLDLLVQMRERIMAENRQKYQKIKKVQDSYGDFGYSYTNLSLPNNFIISALSHCLMADEVQGVCTPSICSLFTRRFIARSSDTSRKKLSSCLREIDEIQKRAAGRGVAGVQTSRIASEANREFIFSSSFTGDKQFKISTPLAQRIQLRFRLRWKFFDMILSIQAWLELVEYIFCSRTFGSFTTLSGTVKIVCAAWHGMTFQWLYLSILGCLHTEELLIVEIRIIRPWPSQAPQQSRASSLRIGNSYDSDFLHPKRNDDNGMNDDFFMQLVSGGQTSNMPSEGVHSDKITNDSDLAEEINGSPKADYCASKSTLAENPCEEADMDWAEGVCHEPQETFHCQGESEKHVSKGLLEEEADMQEAIRRSLEDFKDHNSPTVSLVNKDLASSFTDRGFDAEISQNLITSVCLDSNSGASLLHNDEQLDNSSKKEDDNIMTSQANNTSPCKPSDELQNHSYLTKPMEGSCNVNSNTNSKAMDNNSIMVLGLSIPDGQNIIEKTNIASNFMVDQSMENTLSYPIEVSEASLDNEISLLRQERADLGNEQRILERNAESVNNEMFAECQELLQMFGLPYIIAPTEAEAQCAYMEMTKLVDGVVTDDSDVFLFGARSVFKNIFDDRKYVETYFMKDIESELGLNRENLIRMAMLLGSDYTEGVRYVRLVNFLRILNILIENQVLFKEFCKILSKDSHILISRCSCNTKIGIGIVNAIEKSKKESSKENNDANLMKESVEGDAIKNPSGNGAVKDIFMDKHRNVSKNWHISPSFPSDAVINAYTSPQIDESTEPFMWGKPDLPLLRKLCWEKFGWTNQKADELLVPVLKEYNKHETQLRLEAFYTFNERFAKIRSQRIKKALKGMTDNLSPELTDDLVKEAPSSSRKIAKVSQEHIPENSSGHNFKRRKTRKQSIAQESGKEIVDPDAVVEDSLNSEQCKVVDNNFLSVNKTGKEGRGRGRGRGRDNSRRKSVLKSDSECSNNGKNNDSIGDIQVENQAEVPRAILELRRSSRLLKQVKYAEDFGADENEDCPSREHLFSGGGFCVDENDGKDNMDQIAANQTHGSTEIHFEDRHGDASYDLQHALEEASCGDYLLSGGGFCIDENNERVVATQSAITNIRDLELAKNSEDPENIGSDNFEKDDSNKELDPQFHSVLDENISLHSCGQTNSGLSAMSSLRRKPRRR</sequence>
<feature type="compositionally biased region" description="Polar residues" evidence="10">
    <location>
        <begin position="1213"/>
        <end position="1223"/>
    </location>
</feature>
<evidence type="ECO:0000256" key="6">
    <source>
        <dbReference type="ARBA" id="ARBA00022801"/>
    </source>
</evidence>
<protein>
    <recommendedName>
        <fullName evidence="15">DNA repair protein UVH3</fullName>
    </recommendedName>
</protein>
<feature type="region of interest" description="Disordered" evidence="10">
    <location>
        <begin position="197"/>
        <end position="219"/>
    </location>
</feature>
<dbReference type="FunFam" id="3.40.50.1010:FF:000031">
    <property type="entry name" value="DNA repair protein UVH3"/>
    <property type="match status" value="1"/>
</dbReference>
<dbReference type="Gene3D" id="3.40.50.1010">
    <property type="entry name" value="5'-nuclease"/>
    <property type="match status" value="2"/>
</dbReference>
<feature type="region of interest" description="Disordered" evidence="10">
    <location>
        <begin position="1362"/>
        <end position="1388"/>
    </location>
</feature>
<evidence type="ECO:0000256" key="8">
    <source>
        <dbReference type="ARBA" id="ARBA00023242"/>
    </source>
</evidence>
<evidence type="ECO:0000256" key="7">
    <source>
        <dbReference type="ARBA" id="ARBA00023204"/>
    </source>
</evidence>
<dbReference type="PANTHER" id="PTHR16171:SF7">
    <property type="entry name" value="DNA REPAIR PROTEIN RAD2"/>
    <property type="match status" value="1"/>
</dbReference>
<dbReference type="InterPro" id="IPR006085">
    <property type="entry name" value="XPG_DNA_repair_N"/>
</dbReference>
<evidence type="ECO:0000256" key="5">
    <source>
        <dbReference type="ARBA" id="ARBA00022763"/>
    </source>
</evidence>
<evidence type="ECO:0000256" key="3">
    <source>
        <dbReference type="ARBA" id="ARBA00022722"/>
    </source>
</evidence>
<dbReference type="Pfam" id="PF00867">
    <property type="entry name" value="XPG_I"/>
    <property type="match status" value="1"/>
</dbReference>
<dbReference type="PROSITE" id="PS00841">
    <property type="entry name" value="XPG_1"/>
    <property type="match status" value="1"/>
</dbReference>
<dbReference type="FunFam" id="3.40.50.1010:FF:000029">
    <property type="entry name" value="DNA repair protein UVH3"/>
    <property type="match status" value="1"/>
</dbReference>
<feature type="compositionally biased region" description="Basic and acidic residues" evidence="10">
    <location>
        <begin position="200"/>
        <end position="209"/>
    </location>
</feature>
<feature type="region of interest" description="Disordered" evidence="10">
    <location>
        <begin position="128"/>
        <end position="174"/>
    </location>
</feature>
<dbReference type="Pfam" id="PF00752">
    <property type="entry name" value="XPG_N"/>
    <property type="match status" value="1"/>
</dbReference>
<dbReference type="CDD" id="cd09868">
    <property type="entry name" value="PIN_XPG_RAD2"/>
    <property type="match status" value="2"/>
</dbReference>
<accession>A0A8J5L3M7</accession>